<name>A0AAW2JC34_SESRA</name>
<protein>
    <submittedName>
        <fullName evidence="1">GDP-mannose 3,5-epimerase 2</fullName>
    </submittedName>
</protein>
<reference evidence="1" key="2">
    <citation type="journal article" date="2024" name="Plant">
        <title>Genomic evolution and insights into agronomic trait innovations of Sesamum species.</title>
        <authorList>
            <person name="Miao H."/>
            <person name="Wang L."/>
            <person name="Qu L."/>
            <person name="Liu H."/>
            <person name="Sun Y."/>
            <person name="Le M."/>
            <person name="Wang Q."/>
            <person name="Wei S."/>
            <person name="Zheng Y."/>
            <person name="Lin W."/>
            <person name="Duan Y."/>
            <person name="Cao H."/>
            <person name="Xiong S."/>
            <person name="Wang X."/>
            <person name="Wei L."/>
            <person name="Li C."/>
            <person name="Ma Q."/>
            <person name="Ju M."/>
            <person name="Zhao R."/>
            <person name="Li G."/>
            <person name="Mu C."/>
            <person name="Tian Q."/>
            <person name="Mei H."/>
            <person name="Zhang T."/>
            <person name="Gao T."/>
            <person name="Zhang H."/>
        </authorList>
    </citation>
    <scope>NUCLEOTIDE SEQUENCE</scope>
    <source>
        <strain evidence="1">G02</strain>
    </source>
</reference>
<sequence>MYFPRLLEGALLGISSVLLFCPLRTLLRNIYVIGGIPLDFSYASRCREFNLHVVSRDYGLEGIECRPPQDDIISSNLKASRETIGEQDTLVRLMKSDFREPVNIESDEMVSMNEMAGIVLNFENKKL</sequence>
<accession>A0AAW2JC34</accession>
<dbReference type="AlphaFoldDB" id="A0AAW2JC34"/>
<organism evidence="1">
    <name type="scientific">Sesamum radiatum</name>
    <name type="common">Black benniseed</name>
    <dbReference type="NCBI Taxonomy" id="300843"/>
    <lineage>
        <taxon>Eukaryota</taxon>
        <taxon>Viridiplantae</taxon>
        <taxon>Streptophyta</taxon>
        <taxon>Embryophyta</taxon>
        <taxon>Tracheophyta</taxon>
        <taxon>Spermatophyta</taxon>
        <taxon>Magnoliopsida</taxon>
        <taxon>eudicotyledons</taxon>
        <taxon>Gunneridae</taxon>
        <taxon>Pentapetalae</taxon>
        <taxon>asterids</taxon>
        <taxon>lamiids</taxon>
        <taxon>Lamiales</taxon>
        <taxon>Pedaliaceae</taxon>
        <taxon>Sesamum</taxon>
    </lineage>
</organism>
<dbReference type="EMBL" id="JACGWJ010000523">
    <property type="protein sequence ID" value="KAL0291551.1"/>
    <property type="molecule type" value="Genomic_DNA"/>
</dbReference>
<proteinExistence type="predicted"/>
<evidence type="ECO:0000313" key="1">
    <source>
        <dbReference type="EMBL" id="KAL0291551.1"/>
    </source>
</evidence>
<comment type="caution">
    <text evidence="1">The sequence shown here is derived from an EMBL/GenBank/DDBJ whole genome shotgun (WGS) entry which is preliminary data.</text>
</comment>
<gene>
    <name evidence="1" type="ORF">Sradi_7022600</name>
</gene>
<reference evidence="1" key="1">
    <citation type="submission" date="2020-06" db="EMBL/GenBank/DDBJ databases">
        <authorList>
            <person name="Li T."/>
            <person name="Hu X."/>
            <person name="Zhang T."/>
            <person name="Song X."/>
            <person name="Zhang H."/>
            <person name="Dai N."/>
            <person name="Sheng W."/>
            <person name="Hou X."/>
            <person name="Wei L."/>
        </authorList>
    </citation>
    <scope>NUCLEOTIDE SEQUENCE</scope>
    <source>
        <strain evidence="1">G02</strain>
        <tissue evidence="1">Leaf</tissue>
    </source>
</reference>